<dbReference type="InterPro" id="IPR000504">
    <property type="entry name" value="RRM_dom"/>
</dbReference>
<feature type="region of interest" description="Disordered" evidence="4">
    <location>
        <begin position="352"/>
        <end position="387"/>
    </location>
</feature>
<dbReference type="SMART" id="SM00360">
    <property type="entry name" value="RRM"/>
    <property type="match status" value="1"/>
</dbReference>
<reference evidence="6 7" key="1">
    <citation type="journal article" date="2015" name="Genome Biol. Evol.">
        <title>Phylogenomic analyses indicate that early fungi evolved digesting cell walls of algal ancestors of land plants.</title>
        <authorList>
            <person name="Chang Y."/>
            <person name="Wang S."/>
            <person name="Sekimoto S."/>
            <person name="Aerts A.L."/>
            <person name="Choi C."/>
            <person name="Clum A."/>
            <person name="LaButti K.M."/>
            <person name="Lindquist E.A."/>
            <person name="Yee Ngan C."/>
            <person name="Ohm R.A."/>
            <person name="Salamov A.A."/>
            <person name="Grigoriev I.V."/>
            <person name="Spatafora J.W."/>
            <person name="Berbee M.L."/>
        </authorList>
    </citation>
    <scope>NUCLEOTIDE SEQUENCE [LARGE SCALE GENOMIC DNA]</scope>
    <source>
        <strain evidence="6 7">JEL478</strain>
    </source>
</reference>
<dbReference type="InterPro" id="IPR035979">
    <property type="entry name" value="RBD_domain_sf"/>
</dbReference>
<evidence type="ECO:0000259" key="5">
    <source>
        <dbReference type="PROSITE" id="PS50102"/>
    </source>
</evidence>
<accession>A0A139AUA5</accession>
<dbReference type="Pfam" id="PF00076">
    <property type="entry name" value="RRM_1"/>
    <property type="match status" value="1"/>
</dbReference>
<dbReference type="PROSITE" id="PS50102">
    <property type="entry name" value="RRM"/>
    <property type="match status" value="1"/>
</dbReference>
<keyword evidence="7" id="KW-1185">Reference proteome</keyword>
<dbReference type="SUPFAM" id="SSF54928">
    <property type="entry name" value="RNA-binding domain, RBD"/>
    <property type="match status" value="1"/>
</dbReference>
<dbReference type="AlphaFoldDB" id="A0A139AUA5"/>
<evidence type="ECO:0000256" key="4">
    <source>
        <dbReference type="SAM" id="MobiDB-lite"/>
    </source>
</evidence>
<evidence type="ECO:0000313" key="6">
    <source>
        <dbReference type="EMBL" id="KXS20075.1"/>
    </source>
</evidence>
<feature type="compositionally biased region" description="Low complexity" evidence="4">
    <location>
        <begin position="377"/>
        <end position="387"/>
    </location>
</feature>
<feature type="region of interest" description="Disordered" evidence="4">
    <location>
        <begin position="303"/>
        <end position="324"/>
    </location>
</feature>
<evidence type="ECO:0000256" key="2">
    <source>
        <dbReference type="ARBA" id="ARBA00022884"/>
    </source>
</evidence>
<organism evidence="6 7">
    <name type="scientific">Gonapodya prolifera (strain JEL478)</name>
    <name type="common">Monoblepharis prolifera</name>
    <dbReference type="NCBI Taxonomy" id="1344416"/>
    <lineage>
        <taxon>Eukaryota</taxon>
        <taxon>Fungi</taxon>
        <taxon>Fungi incertae sedis</taxon>
        <taxon>Chytridiomycota</taxon>
        <taxon>Chytridiomycota incertae sedis</taxon>
        <taxon>Monoblepharidomycetes</taxon>
        <taxon>Monoblepharidales</taxon>
        <taxon>Gonapodyaceae</taxon>
        <taxon>Gonapodya</taxon>
    </lineage>
</organism>
<dbReference type="PANTHER" id="PTHR24012">
    <property type="entry name" value="RNA BINDING PROTEIN"/>
    <property type="match status" value="1"/>
</dbReference>
<feature type="domain" description="RRM" evidence="5">
    <location>
        <begin position="101"/>
        <end position="181"/>
    </location>
</feature>
<evidence type="ECO:0000256" key="1">
    <source>
        <dbReference type="ARBA" id="ARBA00022737"/>
    </source>
</evidence>
<keyword evidence="1" id="KW-0677">Repeat</keyword>
<dbReference type="InterPro" id="IPR012677">
    <property type="entry name" value="Nucleotide-bd_a/b_plait_sf"/>
</dbReference>
<dbReference type="EMBL" id="KQ965736">
    <property type="protein sequence ID" value="KXS20075.1"/>
    <property type="molecule type" value="Genomic_DNA"/>
</dbReference>
<protein>
    <recommendedName>
        <fullName evidence="5">RRM domain-containing protein</fullName>
    </recommendedName>
</protein>
<name>A0A139AUA5_GONPJ</name>
<evidence type="ECO:0000313" key="7">
    <source>
        <dbReference type="Proteomes" id="UP000070544"/>
    </source>
</evidence>
<dbReference type="GO" id="GO:0003723">
    <property type="term" value="F:RNA binding"/>
    <property type="evidence" value="ECO:0007669"/>
    <property type="project" value="UniProtKB-UniRule"/>
</dbReference>
<dbReference type="Gene3D" id="3.30.70.330">
    <property type="match status" value="1"/>
</dbReference>
<dbReference type="Proteomes" id="UP000070544">
    <property type="component" value="Unassembled WGS sequence"/>
</dbReference>
<evidence type="ECO:0000256" key="3">
    <source>
        <dbReference type="PROSITE-ProRule" id="PRU00176"/>
    </source>
</evidence>
<sequence>MRHCLSLDGPSVTSFRTNRSLTSGPASARDMVLLCTKPKHRRGECDVLITIVYGVISHHVTPPRLAMFELSRMGLHCSFAKVGVEESFATRLRNLQDLESSNVYMSNLPFDVDEERLGVMFSQGGRRVISQKILRDFNGMSRGVGFVRFDTRETAQSVIESFHGVILPGGTAPLQVRFADSLAQKQLKGEVAGRRRDVRLREGEHTGRLIPDYYHRDHHGSPQFQNFPPRPPQTSRAWGSNHHTLSSTMSHTAIATSVATIGYTFTVREPPNSASSVMANVAMLGPTVGRPPSLPVGRRTARTAPVGLGYGSPGRRARSLESTGGGWENKGWYDALENFASDLGGGQFAMRSAGGRNGSWRAERSRAESLGGDEARPVSASSSERVSGSRVRVLEGVEIWEGEDEVKGPEKMMYRLGDRGNGMRGESFCDVEVSSVRFP</sequence>
<dbReference type="OrthoDB" id="271725at2759"/>
<gene>
    <name evidence="6" type="ORF">M427DRAFT_401537</name>
</gene>
<keyword evidence="2 3" id="KW-0694">RNA-binding</keyword>
<proteinExistence type="predicted"/>